<reference evidence="2 3" key="1">
    <citation type="journal article" date="2010" name="J. Bacteriol.">
        <title>Genome sequences of Oceanicola granulosus HTCC2516(T) and Oceanicola batsensis HTCC2597(TDelta).</title>
        <authorList>
            <person name="Thrash J.C."/>
            <person name="Cho J.C."/>
            <person name="Vergin K.L."/>
            <person name="Giovannoni S.J."/>
        </authorList>
    </citation>
    <scope>NUCLEOTIDE SEQUENCE [LARGE SCALE GENOMIC DNA]</scope>
    <source>
        <strain evidence="3">ATCC BAA-861 / DSM 15982 / KCTC 12143 / HTCC2516</strain>
    </source>
</reference>
<dbReference type="InterPro" id="IPR019236">
    <property type="entry name" value="APP1_cat"/>
</dbReference>
<dbReference type="RefSeq" id="WP_007255595.1">
    <property type="nucleotide sequence ID" value="NZ_CH724107.1"/>
</dbReference>
<dbReference type="eggNOG" id="COG4850">
    <property type="taxonomic scope" value="Bacteria"/>
</dbReference>
<dbReference type="STRING" id="314256.OG2516_10376"/>
<dbReference type="Proteomes" id="UP000003635">
    <property type="component" value="Unassembled WGS sequence"/>
</dbReference>
<gene>
    <name evidence="2" type="ORF">OG2516_10376</name>
</gene>
<sequence length="368" mass="40811">MRLGRRFVAGLARVERLLDRRRRRRSVGKEPVIEPYIGYATPDEIVLRGRIVTGLRRHEPRPDQHWLTNLRQMVRLFLTNEVSGVAIQADGHHARSDEEGYFLLPVPRQGRSGWVEIKVEHMAQVPAPGALSYAWEPGSEGVVAARLPAFVPGEGASFGVISDVDDTMMDTGAWSRTRMLWTSFTGNIHTRHIFPDAVKLMTRLSDGERNPVFYVSSSPWNLHNFLERVFARHGLARGPLFLRDLGLGENKFISGGHGDHKGKAIDLIVEANPGLPFVLIGDTGQLDAAIYDAAARRHPGRIVRVILRTSSAGTDAADDVHIRTLRSRGIPVHVGETYAEALASLDAAPTLAPRARRMRRMQAEAKGT</sequence>
<dbReference type="Pfam" id="PF09949">
    <property type="entry name" value="APP1_cat"/>
    <property type="match status" value="1"/>
</dbReference>
<dbReference type="HOGENOM" id="CLU_038931_1_0_5"/>
<feature type="domain" description="Phosphatidate phosphatase APP1 catalytic" evidence="1">
    <location>
        <begin position="158"/>
        <end position="308"/>
    </location>
</feature>
<keyword evidence="3" id="KW-1185">Reference proteome</keyword>
<evidence type="ECO:0000259" key="1">
    <source>
        <dbReference type="Pfam" id="PF09949"/>
    </source>
</evidence>
<accession>Q2CKC8</accession>
<organism evidence="2 3">
    <name type="scientific">Oceanicola granulosus (strain ATCC BAA-861 / DSM 15982 / KCTC 12143 / HTCC2516)</name>
    <dbReference type="NCBI Taxonomy" id="314256"/>
    <lineage>
        <taxon>Bacteria</taxon>
        <taxon>Pseudomonadati</taxon>
        <taxon>Pseudomonadota</taxon>
        <taxon>Alphaproteobacteria</taxon>
        <taxon>Rhodobacterales</taxon>
        <taxon>Roseobacteraceae</taxon>
        <taxon>Oceanicola</taxon>
    </lineage>
</organism>
<dbReference type="PANTHER" id="PTHR28208">
    <property type="entry name" value="PHOSPHATIDATE PHOSPHATASE APP1"/>
    <property type="match status" value="1"/>
</dbReference>
<evidence type="ECO:0000313" key="3">
    <source>
        <dbReference type="Proteomes" id="UP000003635"/>
    </source>
</evidence>
<dbReference type="OrthoDB" id="9789875at2"/>
<dbReference type="GO" id="GO:0008195">
    <property type="term" value="F:phosphatidate phosphatase activity"/>
    <property type="evidence" value="ECO:0007669"/>
    <property type="project" value="InterPro"/>
</dbReference>
<dbReference type="EMBL" id="AAOT01000001">
    <property type="protein sequence ID" value="EAR52861.1"/>
    <property type="molecule type" value="Genomic_DNA"/>
</dbReference>
<name>Q2CKC8_OCEGH</name>
<proteinExistence type="predicted"/>
<dbReference type="PANTHER" id="PTHR28208:SF3">
    <property type="entry name" value="PHOSPHATIDATE PHOSPHATASE APP1"/>
    <property type="match status" value="1"/>
</dbReference>
<dbReference type="InterPro" id="IPR052935">
    <property type="entry name" value="Mg2+_PAP"/>
</dbReference>
<protein>
    <recommendedName>
        <fullName evidence="1">Phosphatidate phosphatase APP1 catalytic domain-containing protein</fullName>
    </recommendedName>
</protein>
<evidence type="ECO:0000313" key="2">
    <source>
        <dbReference type="EMBL" id="EAR52861.1"/>
    </source>
</evidence>
<comment type="caution">
    <text evidence="2">The sequence shown here is derived from an EMBL/GenBank/DDBJ whole genome shotgun (WGS) entry which is preliminary data.</text>
</comment>
<dbReference type="AlphaFoldDB" id="Q2CKC8"/>